<proteinExistence type="predicted"/>
<dbReference type="RefSeq" id="WP_322473731.1">
    <property type="nucleotide sequence ID" value="NZ_JBHRZG010000002.1"/>
</dbReference>
<evidence type="ECO:0000256" key="1">
    <source>
        <dbReference type="SAM" id="SignalP"/>
    </source>
</evidence>
<dbReference type="Proteomes" id="UP001595803">
    <property type="component" value="Unassembled WGS sequence"/>
</dbReference>
<sequence length="259" mass="27276">MNATRPRPRHARPLAPVLGLLLAGGAAQAATGTVQGQALDTAGKPLGGVQVWIKPVVTTGVAEAVTDGKGRYAVPGLPPVGYRAYAWLAVPYRGKTFCYRLASAAGGDDSPFVPNGTLTRNFRWQLSGRIPDQEPYSDLGYYGGSLPLMAGFGQERWATQDDEIELTLTPTGPLIDGSAGKVLTRTAPARGMALDVPIGTYRVQATFIAASGKREPLTVSATDGDYAAQATVNFRPSGDTCKGTTGGAPGRAYVYWRFQ</sequence>
<dbReference type="SUPFAM" id="SSF49464">
    <property type="entry name" value="Carboxypeptidase regulatory domain-like"/>
    <property type="match status" value="1"/>
</dbReference>
<organism evidence="2 3">
    <name type="scientific">Deinococcus rufus</name>
    <dbReference type="NCBI Taxonomy" id="2136097"/>
    <lineage>
        <taxon>Bacteria</taxon>
        <taxon>Thermotogati</taxon>
        <taxon>Deinococcota</taxon>
        <taxon>Deinococci</taxon>
        <taxon>Deinococcales</taxon>
        <taxon>Deinococcaceae</taxon>
        <taxon>Deinococcus</taxon>
    </lineage>
</organism>
<comment type="caution">
    <text evidence="2">The sequence shown here is derived from an EMBL/GenBank/DDBJ whole genome shotgun (WGS) entry which is preliminary data.</text>
</comment>
<dbReference type="InterPro" id="IPR008969">
    <property type="entry name" value="CarboxyPept-like_regulatory"/>
</dbReference>
<name>A0ABV7Z3G1_9DEIO</name>
<gene>
    <name evidence="2" type="ORF">ACFOSB_02010</name>
</gene>
<keyword evidence="3" id="KW-1185">Reference proteome</keyword>
<evidence type="ECO:0000313" key="2">
    <source>
        <dbReference type="EMBL" id="MFC3831633.1"/>
    </source>
</evidence>
<dbReference type="EMBL" id="JBHRZG010000002">
    <property type="protein sequence ID" value="MFC3831633.1"/>
    <property type="molecule type" value="Genomic_DNA"/>
</dbReference>
<reference evidence="3" key="1">
    <citation type="journal article" date="2019" name="Int. J. Syst. Evol. Microbiol.">
        <title>The Global Catalogue of Microorganisms (GCM) 10K type strain sequencing project: providing services to taxonomists for standard genome sequencing and annotation.</title>
        <authorList>
            <consortium name="The Broad Institute Genomics Platform"/>
            <consortium name="The Broad Institute Genome Sequencing Center for Infectious Disease"/>
            <person name="Wu L."/>
            <person name="Ma J."/>
        </authorList>
    </citation>
    <scope>NUCLEOTIDE SEQUENCE [LARGE SCALE GENOMIC DNA]</scope>
    <source>
        <strain evidence="3">CCTCC AB 2017081</strain>
    </source>
</reference>
<feature type="chain" id="PRO_5046320244" evidence="1">
    <location>
        <begin position="30"/>
        <end position="259"/>
    </location>
</feature>
<feature type="signal peptide" evidence="1">
    <location>
        <begin position="1"/>
        <end position="29"/>
    </location>
</feature>
<accession>A0ABV7Z3G1</accession>
<protein>
    <submittedName>
        <fullName evidence="2">Carboxypeptidase-like regulatory domain-containing protein</fullName>
    </submittedName>
</protein>
<evidence type="ECO:0000313" key="3">
    <source>
        <dbReference type="Proteomes" id="UP001595803"/>
    </source>
</evidence>
<keyword evidence="1" id="KW-0732">Signal</keyword>
<dbReference type="Pfam" id="PF13620">
    <property type="entry name" value="CarboxypepD_reg"/>
    <property type="match status" value="1"/>
</dbReference>